<feature type="domain" description="ATP-dependent DNA ligase family profile" evidence="3">
    <location>
        <begin position="22"/>
        <end position="229"/>
    </location>
</feature>
<sequence>MAASPVILKTNPHRPVDFKESSVAKVLEQSGNLNVDIKEDGCQLNLVVEYDNDGAHVFFLSREGKMFNGLEDLGAKLSADERWSKFFNPHLDAGLFRENGGFLLQAEILIDGKVCAEISGDLRRMEPIDIRKLEIVAFDLIPLDVVKAGTEYEVFQELRRMHTGIQVEALKSRFPEIRWRLVDSVQVFSLEQLTAVYEEFRKLGKEGGVAKDPLCYWKRGKKVGQWKIKPDEDCDGVVVRPMWGTPGLSFEGMVIGFTVLTEHGVEVDAGGLTDDLKIKYTALVCKNPDHFKGHTCKITYMERLPSGSYRHPNFDSFRGITDPLIKE</sequence>
<evidence type="ECO:0000259" key="3">
    <source>
        <dbReference type="Pfam" id="PF01068"/>
    </source>
</evidence>
<evidence type="ECO:0000256" key="2">
    <source>
        <dbReference type="PIRSR" id="PIRSR001600-50"/>
    </source>
</evidence>
<organism evidence="5 6">
    <name type="scientific">Pseudomonas phage Pf-10</name>
    <dbReference type="NCBI Taxonomy" id="1562076"/>
    <lineage>
        <taxon>Viruses</taxon>
        <taxon>Duplodnaviria</taxon>
        <taxon>Heunggongvirae</taxon>
        <taxon>Uroviricota</taxon>
        <taxon>Caudoviricetes</taxon>
        <taxon>Autographivirales</taxon>
        <taxon>Autotranscriptaviridae</taxon>
        <taxon>Studiervirinae</taxon>
        <taxon>Pifdecavirus</taxon>
        <taxon>Pifdecavirus BIMBV46</taxon>
        <taxon>Pifdecavirus Pf10</taxon>
    </lineage>
</organism>
<evidence type="ECO:0000256" key="1">
    <source>
        <dbReference type="ARBA" id="ARBA00013308"/>
    </source>
</evidence>
<dbReference type="Pfam" id="PF01068">
    <property type="entry name" value="DNA_ligase_A_M"/>
    <property type="match status" value="1"/>
</dbReference>
<dbReference type="InterPro" id="IPR012310">
    <property type="entry name" value="DNA_ligase_ATP-dep_cent"/>
</dbReference>
<dbReference type="GeneID" id="24576427"/>
<dbReference type="SUPFAM" id="SSF50249">
    <property type="entry name" value="Nucleic acid-binding proteins"/>
    <property type="match status" value="1"/>
</dbReference>
<accession>A0A0A0YX67</accession>
<dbReference type="SUPFAM" id="SSF56091">
    <property type="entry name" value="DNA ligase/mRNA capping enzyme, catalytic domain"/>
    <property type="match status" value="1"/>
</dbReference>
<protein>
    <recommendedName>
        <fullName evidence="1">DNA ligase</fullName>
    </recommendedName>
</protein>
<dbReference type="Pfam" id="PF17879">
    <property type="entry name" value="DNA_ligase_C"/>
    <property type="match status" value="1"/>
</dbReference>
<dbReference type="OrthoDB" id="4135at10239"/>
<dbReference type="Gene3D" id="2.40.50.140">
    <property type="entry name" value="Nucleic acid-binding proteins"/>
    <property type="match status" value="1"/>
</dbReference>
<evidence type="ECO:0000259" key="4">
    <source>
        <dbReference type="Pfam" id="PF17879"/>
    </source>
</evidence>
<reference evidence="5 6" key="1">
    <citation type="submission" date="2014-10" db="EMBL/GenBank/DDBJ databases">
        <title>Complete genome sequence and comparative genome analysis of Pseudomonas phage Pf-10.</title>
        <authorList>
            <person name="Valentovich L.N."/>
            <person name="Pilipchuk T.A."/>
        </authorList>
    </citation>
    <scope>NUCLEOTIDE SEQUENCE [LARGE SCALE GENOMIC DNA]</scope>
</reference>
<dbReference type="KEGG" id="vg:24576427"/>
<dbReference type="InterPro" id="IPR041559">
    <property type="entry name" value="DNA_ligase_ATP-dep_T7_C"/>
</dbReference>
<keyword evidence="5" id="KW-0436">Ligase</keyword>
<dbReference type="InterPro" id="IPR016306">
    <property type="entry name" value="DNA_ligase_T7"/>
</dbReference>
<dbReference type="PIRSF" id="PIRSF001600">
    <property type="entry name" value="DNA_ligase_phage_T3"/>
    <property type="match status" value="1"/>
</dbReference>
<dbReference type="InterPro" id="IPR012340">
    <property type="entry name" value="NA-bd_OB-fold"/>
</dbReference>
<dbReference type="Gene3D" id="3.30.470.30">
    <property type="entry name" value="DNA ligase/mRNA capping enzyme"/>
    <property type="match status" value="1"/>
</dbReference>
<dbReference type="GO" id="GO:0006310">
    <property type="term" value="P:DNA recombination"/>
    <property type="evidence" value="ECO:0007669"/>
    <property type="project" value="InterPro"/>
</dbReference>
<feature type="active site" description="N6-AMP-lysine intermediate" evidence="2">
    <location>
        <position position="38"/>
    </location>
</feature>
<dbReference type="EMBL" id="KP025626">
    <property type="protein sequence ID" value="AIX12973.1"/>
    <property type="molecule type" value="Genomic_DNA"/>
</dbReference>
<gene>
    <name evidence="5" type="ORF">NL61_11</name>
</gene>
<dbReference type="GO" id="GO:0006281">
    <property type="term" value="P:DNA repair"/>
    <property type="evidence" value="ECO:0007669"/>
    <property type="project" value="InterPro"/>
</dbReference>
<dbReference type="GO" id="GO:0005524">
    <property type="term" value="F:ATP binding"/>
    <property type="evidence" value="ECO:0007669"/>
    <property type="project" value="InterPro"/>
</dbReference>
<evidence type="ECO:0000313" key="5">
    <source>
        <dbReference type="EMBL" id="AIX12973.1"/>
    </source>
</evidence>
<dbReference type="Proteomes" id="UP000030326">
    <property type="component" value="Segment"/>
</dbReference>
<feature type="domain" description="DNA ligase ATP-dependent bacteriophage T7-type C-terminal" evidence="4">
    <location>
        <begin position="230"/>
        <end position="284"/>
    </location>
</feature>
<evidence type="ECO:0000313" key="6">
    <source>
        <dbReference type="Proteomes" id="UP000030326"/>
    </source>
</evidence>
<dbReference type="RefSeq" id="YP_009145608.1">
    <property type="nucleotide sequence ID" value="NC_027292.1"/>
</dbReference>
<keyword evidence="6" id="KW-1185">Reference proteome</keyword>
<dbReference type="GO" id="GO:0003910">
    <property type="term" value="F:DNA ligase (ATP) activity"/>
    <property type="evidence" value="ECO:0007669"/>
    <property type="project" value="InterPro"/>
</dbReference>
<name>A0A0A0YX67_9CAUD</name>
<dbReference type="Gene3D" id="3.30.1490.70">
    <property type="match status" value="1"/>
</dbReference>
<proteinExistence type="predicted"/>
<dbReference type="GO" id="GO:0003690">
    <property type="term" value="F:double-stranded DNA binding"/>
    <property type="evidence" value="ECO:0007669"/>
    <property type="project" value="InterPro"/>
</dbReference>